<keyword evidence="3" id="KW-1185">Reference proteome</keyword>
<dbReference type="Proteomes" id="UP000189911">
    <property type="component" value="Chromosome H"/>
</dbReference>
<organism evidence="2 3">
    <name type="scientific">Lachancea nothofagi CBS 11611</name>
    <dbReference type="NCBI Taxonomy" id="1266666"/>
    <lineage>
        <taxon>Eukaryota</taxon>
        <taxon>Fungi</taxon>
        <taxon>Dikarya</taxon>
        <taxon>Ascomycota</taxon>
        <taxon>Saccharomycotina</taxon>
        <taxon>Saccharomycetes</taxon>
        <taxon>Saccharomycetales</taxon>
        <taxon>Saccharomycetaceae</taxon>
        <taxon>Lachancea</taxon>
    </lineage>
</organism>
<dbReference type="AlphaFoldDB" id="A0A1G4KL95"/>
<sequence>MGMASHLNDTEWSEQAGMLLNFRDKKVAELRSDDITLKRIIIERRIKKAAKQHLQNESAFARGRLDKVSAEYLKSMCMDYDELKTAGVAYKHETDMRDEELETERMSDKERSETPDRQETTMDILITKELSSDKPNDTVMQNPREQYLLENALKNTELVKSMLDSEAALQNPRKHSISESDEYDVLGNDYGTSNNTNVRPTEVSTSFPSHAINAQNSVDYQNFAFNSHGGMAVYQPNAPFNLTQSNPPINAIPTTTTGIKKTRSGTLSPRKSQSAQQPQAGSRNKAPKALRRMEHVARKHGL</sequence>
<name>A0A1G4KL95_9SACH</name>
<feature type="compositionally biased region" description="Polar residues" evidence="1">
    <location>
        <begin position="264"/>
        <end position="282"/>
    </location>
</feature>
<evidence type="ECO:0000313" key="3">
    <source>
        <dbReference type="Proteomes" id="UP000189911"/>
    </source>
</evidence>
<dbReference type="OrthoDB" id="4036071at2759"/>
<feature type="region of interest" description="Disordered" evidence="1">
    <location>
        <begin position="245"/>
        <end position="302"/>
    </location>
</feature>
<feature type="compositionally biased region" description="Basic and acidic residues" evidence="1">
    <location>
        <begin position="103"/>
        <end position="119"/>
    </location>
</feature>
<feature type="region of interest" description="Disordered" evidence="1">
    <location>
        <begin position="97"/>
        <end position="119"/>
    </location>
</feature>
<evidence type="ECO:0000256" key="1">
    <source>
        <dbReference type="SAM" id="MobiDB-lite"/>
    </source>
</evidence>
<reference evidence="3" key="1">
    <citation type="submission" date="2016-03" db="EMBL/GenBank/DDBJ databases">
        <authorList>
            <person name="Devillers Hugo."/>
        </authorList>
    </citation>
    <scope>NUCLEOTIDE SEQUENCE [LARGE SCALE GENOMIC DNA]</scope>
</reference>
<evidence type="ECO:0000313" key="2">
    <source>
        <dbReference type="EMBL" id="SCV05341.1"/>
    </source>
</evidence>
<accession>A0A1G4KL95</accession>
<gene>
    <name evidence="2" type="ORF">LANO_0H05358G</name>
</gene>
<proteinExistence type="predicted"/>
<dbReference type="EMBL" id="LT598447">
    <property type="protein sequence ID" value="SCV05341.1"/>
    <property type="molecule type" value="Genomic_DNA"/>
</dbReference>
<protein>
    <submittedName>
        <fullName evidence="2">LANO_0H05358g1_1</fullName>
    </submittedName>
</protein>